<protein>
    <recommendedName>
        <fullName evidence="1">D-xylose reductase [NAD(P)H]</fullName>
        <ecNumber evidence="1">1.1.1.307</ecNumber>
    </recommendedName>
</protein>
<dbReference type="PROSITE" id="PS00062">
    <property type="entry name" value="ALDOKETO_REDUCTASE_2"/>
    <property type="match status" value="1"/>
</dbReference>
<evidence type="ECO:0000256" key="6">
    <source>
        <dbReference type="PIRSR" id="PIRSR000097-1"/>
    </source>
</evidence>
<dbReference type="PROSITE" id="PS00798">
    <property type="entry name" value="ALDOKETO_REDUCTASE_1"/>
    <property type="match status" value="1"/>
</dbReference>
<reference evidence="10" key="1">
    <citation type="submission" date="2022-12" db="EMBL/GenBank/DDBJ databases">
        <authorList>
            <person name="Petersen C."/>
        </authorList>
    </citation>
    <scope>NUCLEOTIDE SEQUENCE</scope>
    <source>
        <strain evidence="10">IBT 21472</strain>
    </source>
</reference>
<accession>A0A9W9H2W3</accession>
<comment type="caution">
    <text evidence="10">The sequence shown here is derived from an EMBL/GenBank/DDBJ whole genome shotgun (WGS) entry which is preliminary data.</text>
</comment>
<dbReference type="Proteomes" id="UP001147746">
    <property type="component" value="Unassembled WGS sequence"/>
</dbReference>
<reference evidence="10" key="2">
    <citation type="journal article" date="2023" name="IMA Fungus">
        <title>Comparative genomic study of the Penicillium genus elucidates a diverse pangenome and 15 lateral gene transfer events.</title>
        <authorList>
            <person name="Petersen C."/>
            <person name="Sorensen T."/>
            <person name="Nielsen M.R."/>
            <person name="Sondergaard T.E."/>
            <person name="Sorensen J.L."/>
            <person name="Fitzpatrick D.A."/>
            <person name="Frisvad J.C."/>
            <person name="Nielsen K.L."/>
        </authorList>
    </citation>
    <scope>NUCLEOTIDE SEQUENCE</scope>
    <source>
        <strain evidence="10">IBT 21472</strain>
    </source>
</reference>
<keyword evidence="11" id="KW-1185">Reference proteome</keyword>
<dbReference type="PRINTS" id="PR00069">
    <property type="entry name" value="ALDKETRDTASE"/>
</dbReference>
<comment type="catalytic activity">
    <reaction evidence="5">
        <text>xylitol + NAD(+) = D-xylose + NADH + H(+)</text>
        <dbReference type="Rhea" id="RHEA:27441"/>
        <dbReference type="ChEBI" id="CHEBI:15378"/>
        <dbReference type="ChEBI" id="CHEBI:17151"/>
        <dbReference type="ChEBI" id="CHEBI:53455"/>
        <dbReference type="ChEBI" id="CHEBI:57540"/>
        <dbReference type="ChEBI" id="CHEBI:57945"/>
        <dbReference type="EC" id="1.1.1.307"/>
    </reaction>
</comment>
<evidence type="ECO:0000256" key="2">
    <source>
        <dbReference type="ARBA" id="ARBA00023002"/>
    </source>
</evidence>
<dbReference type="OrthoDB" id="416253at2759"/>
<evidence type="ECO:0000256" key="4">
    <source>
        <dbReference type="ARBA" id="ARBA00047534"/>
    </source>
</evidence>
<gene>
    <name evidence="10" type="ORF">N7476_009940</name>
</gene>
<evidence type="ECO:0000256" key="5">
    <source>
        <dbReference type="ARBA" id="ARBA00049485"/>
    </source>
</evidence>
<dbReference type="PANTHER" id="PTHR11732">
    <property type="entry name" value="ALDO/KETO REDUCTASE"/>
    <property type="match status" value="1"/>
</dbReference>
<dbReference type="GO" id="GO:0016616">
    <property type="term" value="F:oxidoreductase activity, acting on the CH-OH group of donors, NAD or NADP as acceptor"/>
    <property type="evidence" value="ECO:0007669"/>
    <property type="project" value="UniProtKB-ARBA"/>
</dbReference>
<evidence type="ECO:0000256" key="7">
    <source>
        <dbReference type="PIRSR" id="PIRSR000097-2"/>
    </source>
</evidence>
<dbReference type="SUPFAM" id="SSF51430">
    <property type="entry name" value="NAD(P)-linked oxidoreductase"/>
    <property type="match status" value="1"/>
</dbReference>
<evidence type="ECO:0000256" key="3">
    <source>
        <dbReference type="ARBA" id="ARBA00025065"/>
    </source>
</evidence>
<dbReference type="PROSITE" id="PS00063">
    <property type="entry name" value="ALDOKETO_REDUCTASE_3"/>
    <property type="match status" value="1"/>
</dbReference>
<evidence type="ECO:0000313" key="10">
    <source>
        <dbReference type="EMBL" id="KAJ5303141.1"/>
    </source>
</evidence>
<organism evidence="10 11">
    <name type="scientific">Penicillium atrosanguineum</name>
    <dbReference type="NCBI Taxonomy" id="1132637"/>
    <lineage>
        <taxon>Eukaryota</taxon>
        <taxon>Fungi</taxon>
        <taxon>Dikarya</taxon>
        <taxon>Ascomycota</taxon>
        <taxon>Pezizomycotina</taxon>
        <taxon>Eurotiomycetes</taxon>
        <taxon>Eurotiomycetidae</taxon>
        <taxon>Eurotiales</taxon>
        <taxon>Aspergillaceae</taxon>
        <taxon>Penicillium</taxon>
    </lineage>
</organism>
<feature type="domain" description="NADP-dependent oxidoreductase" evidence="9">
    <location>
        <begin position="22"/>
        <end position="283"/>
    </location>
</feature>
<evidence type="ECO:0000313" key="11">
    <source>
        <dbReference type="Proteomes" id="UP001147746"/>
    </source>
</evidence>
<dbReference type="InterPro" id="IPR020471">
    <property type="entry name" value="AKR"/>
</dbReference>
<dbReference type="InterPro" id="IPR036812">
    <property type="entry name" value="NAD(P)_OxRdtase_dom_sf"/>
</dbReference>
<dbReference type="Pfam" id="PF00248">
    <property type="entry name" value="Aldo_ket_red"/>
    <property type="match status" value="1"/>
</dbReference>
<dbReference type="PIRSF" id="PIRSF000097">
    <property type="entry name" value="AKR"/>
    <property type="match status" value="1"/>
</dbReference>
<dbReference type="FunFam" id="3.20.20.100:FF:000002">
    <property type="entry name" value="2,5-diketo-D-gluconic acid reductase A"/>
    <property type="match status" value="1"/>
</dbReference>
<name>A0A9W9H2W3_9EURO</name>
<evidence type="ECO:0000256" key="1">
    <source>
        <dbReference type="ARBA" id="ARBA00012845"/>
    </source>
</evidence>
<feature type="site" description="Lowers pKa of active site Tyr" evidence="8">
    <location>
        <position position="80"/>
    </location>
</feature>
<dbReference type="EC" id="1.1.1.307" evidence="1"/>
<feature type="active site" description="Proton donor" evidence="6">
    <location>
        <position position="55"/>
    </location>
</feature>
<evidence type="ECO:0000259" key="9">
    <source>
        <dbReference type="Pfam" id="PF00248"/>
    </source>
</evidence>
<evidence type="ECO:0000256" key="8">
    <source>
        <dbReference type="PIRSR" id="PIRSR000097-3"/>
    </source>
</evidence>
<dbReference type="InterPro" id="IPR018170">
    <property type="entry name" value="Aldo/ket_reductase_CS"/>
</dbReference>
<comment type="function">
    <text evidence="3">Catalyzes the initial reaction in the xylose utilization pathway by reducing D-xylose into xylitol. Xylose is a major component of hemicelluloses such as xylan. Most fungi utilize D-xylose via three enzymatic reactions, xylose reductase (XR), xylitol dehydrogenase (XDH), and xylulokinase, to form xylulose 5-phosphate, which enters pentose phosphate pathway.</text>
</comment>
<comment type="catalytic activity">
    <reaction evidence="4">
        <text>xylitol + NADP(+) = D-xylose + NADPH + H(+)</text>
        <dbReference type="Rhea" id="RHEA:27445"/>
        <dbReference type="ChEBI" id="CHEBI:15378"/>
        <dbReference type="ChEBI" id="CHEBI:17151"/>
        <dbReference type="ChEBI" id="CHEBI:53455"/>
        <dbReference type="ChEBI" id="CHEBI:57783"/>
        <dbReference type="ChEBI" id="CHEBI:58349"/>
        <dbReference type="EC" id="1.1.1.307"/>
    </reaction>
</comment>
<feature type="binding site" evidence="7">
    <location>
        <position position="111"/>
    </location>
    <ligand>
        <name>substrate</name>
    </ligand>
</feature>
<sequence length="305" mass="33895">MTMSKITTHTFPLNNGASIPAIGLGTWQSKDNETFEAVKYALQHGYRHIDTALNYGNEKEVGEGIRASGVPRDQIWVTTKLDNPWHHRVSEGLDSSLKDLGLDYVDLYLIHFPCSTDPEDASKHLPDWDFVKTWQEIQKLLATGKVRTIGVSNFQISHLERLLNDASCKVIPAVNQIELHPHNPSPKLLEYCMIKGIHCTAYSCLGGNTTSAINAHTSLLEDPVVLAIAKAKKKTPAQVLLMWGLQRGSSIIPKSVTPSRIDSNFQMDDWRLSKDDVAALSGIQTRVKVVGDGWMPIRVFLGDDE</sequence>
<dbReference type="InterPro" id="IPR023210">
    <property type="entry name" value="NADP_OxRdtase_dom"/>
</dbReference>
<proteinExistence type="predicted"/>
<keyword evidence="2" id="KW-0560">Oxidoreductase</keyword>
<dbReference type="AlphaFoldDB" id="A0A9W9H2W3"/>
<dbReference type="EMBL" id="JAPZBO010000009">
    <property type="protein sequence ID" value="KAJ5303141.1"/>
    <property type="molecule type" value="Genomic_DNA"/>
</dbReference>
<dbReference type="Gene3D" id="3.20.20.100">
    <property type="entry name" value="NADP-dependent oxidoreductase domain"/>
    <property type="match status" value="1"/>
</dbReference>